<dbReference type="PROSITE" id="PS00195">
    <property type="entry name" value="GLUTAREDOXIN_1"/>
    <property type="match status" value="1"/>
</dbReference>
<organism evidence="3 4">
    <name type="scientific">Undibacterium seohonense</name>
    <dbReference type="NCBI Taxonomy" id="1344950"/>
    <lineage>
        <taxon>Bacteria</taxon>
        <taxon>Pseudomonadati</taxon>
        <taxon>Pseudomonadota</taxon>
        <taxon>Betaproteobacteria</taxon>
        <taxon>Burkholderiales</taxon>
        <taxon>Oxalobacteraceae</taxon>
        <taxon>Undibacterium</taxon>
    </lineage>
</organism>
<dbReference type="InterPro" id="IPR051548">
    <property type="entry name" value="Grx-like_ET"/>
</dbReference>
<keyword evidence="4" id="KW-1185">Reference proteome</keyword>
<gene>
    <name evidence="3" type="ORF">H8K52_03275</name>
</gene>
<keyword evidence="1" id="KW-0812">Transmembrane</keyword>
<keyword evidence="1" id="KW-1133">Transmembrane helix</keyword>
<dbReference type="Gene3D" id="3.40.30.10">
    <property type="entry name" value="Glutaredoxin"/>
    <property type="match status" value="1"/>
</dbReference>
<name>A0ABR6X121_9BURK</name>
<dbReference type="CDD" id="cd02976">
    <property type="entry name" value="NrdH"/>
    <property type="match status" value="1"/>
</dbReference>
<feature type="transmembrane region" description="Helical" evidence="1">
    <location>
        <begin position="6"/>
        <end position="27"/>
    </location>
</feature>
<dbReference type="SUPFAM" id="SSF52833">
    <property type="entry name" value="Thioredoxin-like"/>
    <property type="match status" value="1"/>
</dbReference>
<dbReference type="InterPro" id="IPR011767">
    <property type="entry name" value="GLR_AS"/>
</dbReference>
<dbReference type="PROSITE" id="PS51354">
    <property type="entry name" value="GLUTAREDOXIN_2"/>
    <property type="match status" value="1"/>
</dbReference>
<dbReference type="Proteomes" id="UP000648257">
    <property type="component" value="Unassembled WGS sequence"/>
</dbReference>
<dbReference type="PANTHER" id="PTHR34386">
    <property type="entry name" value="GLUTAREDOXIN"/>
    <property type="match status" value="1"/>
</dbReference>
<evidence type="ECO:0000256" key="1">
    <source>
        <dbReference type="SAM" id="Phobius"/>
    </source>
</evidence>
<dbReference type="EMBL" id="JACOFW010000002">
    <property type="protein sequence ID" value="MBC3806368.1"/>
    <property type="molecule type" value="Genomic_DNA"/>
</dbReference>
<dbReference type="InterPro" id="IPR002109">
    <property type="entry name" value="Glutaredoxin"/>
</dbReference>
<evidence type="ECO:0000313" key="4">
    <source>
        <dbReference type="Proteomes" id="UP000648257"/>
    </source>
</evidence>
<evidence type="ECO:0000313" key="3">
    <source>
        <dbReference type="EMBL" id="MBC3806368.1"/>
    </source>
</evidence>
<protein>
    <submittedName>
        <fullName evidence="3">Glutaredoxin family protein</fullName>
    </submittedName>
</protein>
<evidence type="ECO:0000259" key="2">
    <source>
        <dbReference type="Pfam" id="PF00462"/>
    </source>
</evidence>
<reference evidence="3 4" key="1">
    <citation type="submission" date="2020-08" db="EMBL/GenBank/DDBJ databases">
        <title>Novel species isolated from subtropical streams in China.</title>
        <authorList>
            <person name="Lu H."/>
        </authorList>
    </citation>
    <scope>NUCLEOTIDE SEQUENCE [LARGE SCALE GENOMIC DNA]</scope>
    <source>
        <strain evidence="3 4">KACC 16656</strain>
    </source>
</reference>
<sequence>MFLNKVKIFLSYVLVMAAGLVIGYAAINLPRWLKAPYTEGDYAQYFPNPDTKVIVYGTQSCPFCIKTRDLFSSQKIQFADFDIEKLDKARQEFQKLGGEGVPLIIIGNRRIEGFNQAQIEAALAALTLPKAKK</sequence>
<dbReference type="Pfam" id="PF00462">
    <property type="entry name" value="Glutaredoxin"/>
    <property type="match status" value="1"/>
</dbReference>
<dbReference type="PANTHER" id="PTHR34386:SF1">
    <property type="entry name" value="GLUTAREDOXIN-LIKE PROTEIN NRDH"/>
    <property type="match status" value="1"/>
</dbReference>
<comment type="caution">
    <text evidence="3">The sequence shown here is derived from an EMBL/GenBank/DDBJ whole genome shotgun (WGS) entry which is preliminary data.</text>
</comment>
<accession>A0ABR6X121</accession>
<feature type="domain" description="Glutaredoxin" evidence="2">
    <location>
        <begin position="53"/>
        <end position="111"/>
    </location>
</feature>
<keyword evidence="1" id="KW-0472">Membrane</keyword>
<proteinExistence type="predicted"/>
<dbReference type="InterPro" id="IPR036249">
    <property type="entry name" value="Thioredoxin-like_sf"/>
</dbReference>
<dbReference type="RefSeq" id="WP_186921391.1">
    <property type="nucleotide sequence ID" value="NZ_JACOFW010000002.1"/>
</dbReference>